<dbReference type="Proteomes" id="UP000078492">
    <property type="component" value="Unassembled WGS sequence"/>
</dbReference>
<dbReference type="STRING" id="471704.A0A151K353"/>
<reference evidence="1 2" key="1">
    <citation type="submission" date="2015-09" db="EMBL/GenBank/DDBJ databases">
        <title>Trachymyrmex cornetzi WGS genome.</title>
        <authorList>
            <person name="Nygaard S."/>
            <person name="Hu H."/>
            <person name="Boomsma J."/>
            <person name="Zhang G."/>
        </authorList>
    </citation>
    <scope>NUCLEOTIDE SEQUENCE [LARGE SCALE GENOMIC DNA]</scope>
    <source>
        <strain evidence="1">Tcor2-1</strain>
        <tissue evidence="1">Whole body</tissue>
    </source>
</reference>
<sequence>DNEEFNEIMQLRQWAMTSNIPHTKLDSLLQILRITLLPDLPAIAKTFLKTNSAEHNIKQFYDDNGCSVGYSKFSIAVYAGREKPNNLSAYFENFIVEINELLLNGIIIDEKSFKVCIMCFVCDRPARSFIKCIKGHVGFYACERCEVRGTRHENRTIYCNDVCEERIDQSFRDQRNPEHHIGLSPLTFINPRIDMVRQFVLDFMHLCYLGIMKKMLVECWLKGNLSTRLNQNSKMRLSQRLMQLKSQIPADFQRSTRSIFEVAKWKATEFRFFLLYCGLIVLKNILSKKLYNHFLLFHKQRKIVLSGLFEDNNAFLYINFLAITRDVQNMKCCLSGFTAFPFENMLGKMKEIFRSGNRPSAQLCRRLRVTFCRGKENYFTTTS</sequence>
<dbReference type="EMBL" id="LKEY01030918">
    <property type="protein sequence ID" value="KYN50564.1"/>
    <property type="molecule type" value="Genomic_DNA"/>
</dbReference>
<comment type="caution">
    <text evidence="1">The sequence shown here is derived from an EMBL/GenBank/DDBJ whole genome shotgun (WGS) entry which is preliminary data.</text>
</comment>
<evidence type="ECO:0000313" key="2">
    <source>
        <dbReference type="Proteomes" id="UP000078492"/>
    </source>
</evidence>
<keyword evidence="2" id="KW-1185">Reference proteome</keyword>
<name>A0A151K353_9HYME</name>
<feature type="non-terminal residue" evidence="1">
    <location>
        <position position="1"/>
    </location>
</feature>
<accession>A0A151K353</accession>
<protein>
    <submittedName>
        <fullName evidence="1">Uncharacterized protein</fullName>
    </submittedName>
</protein>
<organism evidence="1 2">
    <name type="scientific">Trachymyrmex cornetzi</name>
    <dbReference type="NCBI Taxonomy" id="471704"/>
    <lineage>
        <taxon>Eukaryota</taxon>
        <taxon>Metazoa</taxon>
        <taxon>Ecdysozoa</taxon>
        <taxon>Arthropoda</taxon>
        <taxon>Hexapoda</taxon>
        <taxon>Insecta</taxon>
        <taxon>Pterygota</taxon>
        <taxon>Neoptera</taxon>
        <taxon>Endopterygota</taxon>
        <taxon>Hymenoptera</taxon>
        <taxon>Apocrita</taxon>
        <taxon>Aculeata</taxon>
        <taxon>Formicoidea</taxon>
        <taxon>Formicidae</taxon>
        <taxon>Myrmicinae</taxon>
        <taxon>Trachymyrmex</taxon>
    </lineage>
</organism>
<evidence type="ECO:0000313" key="1">
    <source>
        <dbReference type="EMBL" id="KYN50564.1"/>
    </source>
</evidence>
<dbReference type="AlphaFoldDB" id="A0A151K353"/>
<dbReference type="PANTHER" id="PTHR33053:SF25">
    <property type="entry name" value="TRANSPOSASE DOMAIN-CONTAINING PROTEIN"/>
    <property type="match status" value="1"/>
</dbReference>
<gene>
    <name evidence="1" type="ORF">ALC57_06402</name>
</gene>
<proteinExistence type="predicted"/>
<dbReference type="PANTHER" id="PTHR33053">
    <property type="entry name" value="PROTEIN, PUTATIVE-RELATED"/>
    <property type="match status" value="1"/>
</dbReference>